<dbReference type="CDD" id="cd06257">
    <property type="entry name" value="DnaJ"/>
    <property type="match status" value="1"/>
</dbReference>
<evidence type="ECO:0000256" key="2">
    <source>
        <dbReference type="SAM" id="Coils"/>
    </source>
</evidence>
<dbReference type="PANTHER" id="PTHR43999">
    <property type="entry name" value="DNAJ HOMOLOG SUBFAMILY C MEMBER 2"/>
    <property type="match status" value="1"/>
</dbReference>
<dbReference type="SUPFAM" id="SSF46689">
    <property type="entry name" value="Homeodomain-like"/>
    <property type="match status" value="2"/>
</dbReference>
<dbReference type="Pfam" id="PF21884">
    <property type="entry name" value="ZUO1-like_ZHD"/>
    <property type="match status" value="1"/>
</dbReference>
<feature type="domain" description="J" evidence="4">
    <location>
        <begin position="85"/>
        <end position="156"/>
    </location>
</feature>
<evidence type="ECO:0000259" key="4">
    <source>
        <dbReference type="PROSITE" id="PS50076"/>
    </source>
</evidence>
<dbReference type="Proteomes" id="UP000580250">
    <property type="component" value="Unassembled WGS sequence"/>
</dbReference>
<dbReference type="AlphaFoldDB" id="A0A6V7V163"/>
<comment type="subcellular location">
    <subcellularLocation>
        <location evidence="1">Nucleus</location>
    </subcellularLocation>
</comment>
<dbReference type="OrthoDB" id="1690618at2759"/>
<evidence type="ECO:0000256" key="1">
    <source>
        <dbReference type="ARBA" id="ARBA00004123"/>
    </source>
</evidence>
<dbReference type="GO" id="GO:0005634">
    <property type="term" value="C:nucleus"/>
    <property type="evidence" value="ECO:0007669"/>
    <property type="project" value="UniProtKB-SubCell"/>
</dbReference>
<feature type="region of interest" description="Disordered" evidence="3">
    <location>
        <begin position="415"/>
        <end position="448"/>
    </location>
</feature>
<dbReference type="Pfam" id="PF00249">
    <property type="entry name" value="Myb_DNA-binding"/>
    <property type="match status" value="1"/>
</dbReference>
<evidence type="ECO:0000256" key="3">
    <source>
        <dbReference type="SAM" id="MobiDB-lite"/>
    </source>
</evidence>
<feature type="domain" description="Myb-like" evidence="5">
    <location>
        <begin position="557"/>
        <end position="603"/>
    </location>
</feature>
<organism evidence="6 7">
    <name type="scientific">Meloidogyne enterolobii</name>
    <name type="common">Root-knot nematode worm</name>
    <name type="synonym">Meloidogyne mayaguensis</name>
    <dbReference type="NCBI Taxonomy" id="390850"/>
    <lineage>
        <taxon>Eukaryota</taxon>
        <taxon>Metazoa</taxon>
        <taxon>Ecdysozoa</taxon>
        <taxon>Nematoda</taxon>
        <taxon>Chromadorea</taxon>
        <taxon>Rhabditida</taxon>
        <taxon>Tylenchina</taxon>
        <taxon>Tylenchomorpha</taxon>
        <taxon>Tylenchoidea</taxon>
        <taxon>Meloidogynidae</taxon>
        <taxon>Meloidogyninae</taxon>
        <taxon>Meloidogyne</taxon>
    </lineage>
</organism>
<accession>A0A6V7V163</accession>
<dbReference type="InterPro" id="IPR001623">
    <property type="entry name" value="DnaJ_domain"/>
</dbReference>
<dbReference type="GO" id="GO:0043022">
    <property type="term" value="F:ribosome binding"/>
    <property type="evidence" value="ECO:0007669"/>
    <property type="project" value="InterPro"/>
</dbReference>
<proteinExistence type="predicted"/>
<feature type="coiled-coil region" evidence="2">
    <location>
        <begin position="279"/>
        <end position="354"/>
    </location>
</feature>
<dbReference type="InterPro" id="IPR044634">
    <property type="entry name" value="Zuotin/DnaJC2"/>
</dbReference>
<feature type="compositionally biased region" description="Polar residues" evidence="3">
    <location>
        <begin position="434"/>
        <end position="448"/>
    </location>
</feature>
<dbReference type="Pfam" id="PF00226">
    <property type="entry name" value="DnaJ"/>
    <property type="match status" value="1"/>
</dbReference>
<gene>
    <name evidence="6" type="ORF">MENT_LOCUS20045</name>
</gene>
<feature type="region of interest" description="Disordered" evidence="3">
    <location>
        <begin position="524"/>
        <end position="548"/>
    </location>
</feature>
<dbReference type="GO" id="GO:0006450">
    <property type="term" value="P:regulation of translational fidelity"/>
    <property type="evidence" value="ECO:0007669"/>
    <property type="project" value="InterPro"/>
</dbReference>
<evidence type="ECO:0000313" key="7">
    <source>
        <dbReference type="Proteomes" id="UP000580250"/>
    </source>
</evidence>
<dbReference type="PROSITE" id="PS50076">
    <property type="entry name" value="DNAJ_2"/>
    <property type="match status" value="1"/>
</dbReference>
<comment type="caution">
    <text evidence="6">The sequence shown here is derived from an EMBL/GenBank/DDBJ whole genome shotgun (WGS) entry which is preliminary data.</text>
</comment>
<dbReference type="SUPFAM" id="SSF46565">
    <property type="entry name" value="Chaperone J-domain"/>
    <property type="match status" value="1"/>
</dbReference>
<reference evidence="6 7" key="1">
    <citation type="submission" date="2020-08" db="EMBL/GenBank/DDBJ databases">
        <authorList>
            <person name="Koutsovoulos G."/>
            <person name="Danchin GJ E."/>
        </authorList>
    </citation>
    <scope>NUCLEOTIDE SEQUENCE [LARGE SCALE GENOMIC DNA]</scope>
</reference>
<dbReference type="GO" id="GO:0030544">
    <property type="term" value="F:Hsp70 protein binding"/>
    <property type="evidence" value="ECO:0007669"/>
    <property type="project" value="InterPro"/>
</dbReference>
<dbReference type="GO" id="GO:0005829">
    <property type="term" value="C:cytosol"/>
    <property type="evidence" value="ECO:0007669"/>
    <property type="project" value="TreeGrafter"/>
</dbReference>
<dbReference type="PROSITE" id="PS50090">
    <property type="entry name" value="MYB_LIKE"/>
    <property type="match status" value="1"/>
</dbReference>
<dbReference type="PANTHER" id="PTHR43999:SF1">
    <property type="entry name" value="DNAJ HOMOLOG SUBFAMILY C MEMBER 2"/>
    <property type="match status" value="1"/>
</dbReference>
<dbReference type="Pfam" id="PF23082">
    <property type="entry name" value="Myb_DNA-binding_2"/>
    <property type="match status" value="1"/>
</dbReference>
<dbReference type="CDD" id="cd00167">
    <property type="entry name" value="SANT"/>
    <property type="match status" value="1"/>
</dbReference>
<protein>
    <submittedName>
        <fullName evidence="6">Uncharacterized protein</fullName>
    </submittedName>
</protein>
<dbReference type="InterPro" id="IPR054076">
    <property type="entry name" value="ZUO1-like_ZHD"/>
</dbReference>
<dbReference type="SMART" id="SM00717">
    <property type="entry name" value="SANT"/>
    <property type="match status" value="2"/>
</dbReference>
<dbReference type="Gene3D" id="1.10.10.60">
    <property type="entry name" value="Homeodomain-like"/>
    <property type="match status" value="2"/>
</dbReference>
<dbReference type="InterPro" id="IPR009057">
    <property type="entry name" value="Homeodomain-like_sf"/>
</dbReference>
<evidence type="ECO:0000313" key="6">
    <source>
        <dbReference type="EMBL" id="CAD2168662.1"/>
    </source>
</evidence>
<dbReference type="SMART" id="SM00271">
    <property type="entry name" value="DnaJ"/>
    <property type="match status" value="1"/>
</dbReference>
<name>A0A6V7V163_MELEN</name>
<dbReference type="Gene3D" id="1.10.287.110">
    <property type="entry name" value="DnaJ domain"/>
    <property type="match status" value="1"/>
</dbReference>
<feature type="compositionally biased region" description="Low complexity" evidence="3">
    <location>
        <begin position="415"/>
        <end position="433"/>
    </location>
</feature>
<dbReference type="EMBL" id="CAJEWN010000144">
    <property type="protein sequence ID" value="CAD2168662.1"/>
    <property type="molecule type" value="Genomic_DNA"/>
</dbReference>
<dbReference type="GO" id="GO:0051083">
    <property type="term" value="P:'de novo' cotranslational protein folding"/>
    <property type="evidence" value="ECO:0007669"/>
    <property type="project" value="InterPro"/>
</dbReference>
<dbReference type="InterPro" id="IPR001005">
    <property type="entry name" value="SANT/Myb"/>
</dbReference>
<evidence type="ECO:0000259" key="5">
    <source>
        <dbReference type="PROSITE" id="PS50090"/>
    </source>
</evidence>
<dbReference type="InterPro" id="IPR036869">
    <property type="entry name" value="J_dom_sf"/>
</dbReference>
<sequence>MAIAIYGFLSRRRKIEPAGISYEFSLVKDKLTLGLSTWPILKNAVKPIQIEEETEDSSFEWMDEETEKYKKYLARLDPNDAKDQDHYKILGLTKLRCEATAAQIRTAYRQKVLKYHPDKGNAGDGLRSESVFACIQKAYEQLGVSEEKRRAFDSVDPTFDENIPDNSDVNSTNFFRVLGPVFQRNARFSVNQPVPLLGDEKSDRSHVEHFYDFWYNWKSWREFSYLDAEDKQRGEDRWERREIEKQNKAEREKRRKKDLKRISTLVEMAYSVDPRIVKIKEEDKNKKLQMKERRRKEKELKEKIELEQKRQKEKDLEEEMIKKNEEEKKALQAKQQKKKLLSNQRKQLRDLSSNKNYWLDNSLAAENPEQVFAISEQIERLCLSAEVDELVNLCERLKDICVYDDALRILRECSNPESSSNSKQSNNGMSKNSTQSNDATKTNSSSTNAWTHTELQLLVKAVNLFPPGTQERWKQVSGYISEHSGEGNKRSEKDVIKQVKQLKSGQLPSSNNSTTVPVNKNIQQQQTTTPDIPINNTNNSQNNEQQNNINKNTEDEWNAEQQRQFEKALKEIPSSDAERWDKIAAAVDGKTKKQCVRRYKKLAEMVKNAKTEAAK</sequence>
<keyword evidence="2" id="KW-0175">Coiled coil</keyword>